<dbReference type="EMBL" id="JAYMYR010000139">
    <property type="protein sequence ID" value="KAK7325395.1"/>
    <property type="molecule type" value="Genomic_DNA"/>
</dbReference>
<accession>A0AAN9KWV9</accession>
<evidence type="ECO:0000313" key="4">
    <source>
        <dbReference type="Proteomes" id="UP001374584"/>
    </source>
</evidence>
<evidence type="ECO:0000313" key="2">
    <source>
        <dbReference type="EMBL" id="KAK7325399.1"/>
    </source>
</evidence>
<evidence type="ECO:0000313" key="3">
    <source>
        <dbReference type="EMBL" id="KAK7325418.1"/>
    </source>
</evidence>
<dbReference type="EMBL" id="JAYMYR010000136">
    <property type="protein sequence ID" value="KAK7325418.1"/>
    <property type="molecule type" value="Genomic_DNA"/>
</dbReference>
<organism evidence="1 4">
    <name type="scientific">Phaseolus coccineus</name>
    <name type="common">Scarlet runner bean</name>
    <name type="synonym">Phaseolus multiflorus</name>
    <dbReference type="NCBI Taxonomy" id="3886"/>
    <lineage>
        <taxon>Eukaryota</taxon>
        <taxon>Viridiplantae</taxon>
        <taxon>Streptophyta</taxon>
        <taxon>Embryophyta</taxon>
        <taxon>Tracheophyta</taxon>
        <taxon>Spermatophyta</taxon>
        <taxon>Magnoliopsida</taxon>
        <taxon>eudicotyledons</taxon>
        <taxon>Gunneridae</taxon>
        <taxon>Pentapetalae</taxon>
        <taxon>rosids</taxon>
        <taxon>fabids</taxon>
        <taxon>Fabales</taxon>
        <taxon>Fabaceae</taxon>
        <taxon>Papilionoideae</taxon>
        <taxon>50 kb inversion clade</taxon>
        <taxon>NPAAA clade</taxon>
        <taxon>indigoferoid/millettioid clade</taxon>
        <taxon>Phaseoleae</taxon>
        <taxon>Phaseolus</taxon>
    </lineage>
</organism>
<name>A0AAN9KWV9_PHACN</name>
<dbReference type="AlphaFoldDB" id="A0AAN9KWV9"/>
<keyword evidence="4" id="KW-1185">Reference proteome</keyword>
<proteinExistence type="predicted"/>
<reference evidence="1 4" key="1">
    <citation type="submission" date="2024-01" db="EMBL/GenBank/DDBJ databases">
        <title>The genomes of 5 underutilized Papilionoideae crops provide insights into root nodulation and disease resistanc.</title>
        <authorList>
            <person name="Jiang F."/>
        </authorList>
    </citation>
    <scope>NUCLEOTIDE SEQUENCE [LARGE SCALE GENOMIC DNA]</scope>
    <source>
        <strain evidence="1">JINMINGXINNONG_FW02</strain>
        <tissue evidence="1">Leaves</tissue>
    </source>
</reference>
<sequence length="101" mass="11328">MPELKVSVNKSPKSRCMALGLVPTHGPRCKSQCLVPTRGPSLSMFSLKYTMFRKKRLKSRVPHARVESFRQLKSQVAVHGPWPCPNSRSAVHGPWPKALSH</sequence>
<protein>
    <submittedName>
        <fullName evidence="1">Uncharacterized protein</fullName>
    </submittedName>
</protein>
<evidence type="ECO:0000313" key="1">
    <source>
        <dbReference type="EMBL" id="KAK7325395.1"/>
    </source>
</evidence>
<gene>
    <name evidence="3" type="ORF">VNO80_34496</name>
    <name evidence="1" type="ORF">VNO80_34547</name>
    <name evidence="2" type="ORF">VNO80_34551</name>
</gene>
<comment type="caution">
    <text evidence="1">The sequence shown here is derived from an EMBL/GenBank/DDBJ whole genome shotgun (WGS) entry which is preliminary data.</text>
</comment>
<dbReference type="Proteomes" id="UP001374584">
    <property type="component" value="Unassembled WGS sequence"/>
</dbReference>
<dbReference type="EMBL" id="JAYMYR010000139">
    <property type="protein sequence ID" value="KAK7325399.1"/>
    <property type="molecule type" value="Genomic_DNA"/>
</dbReference>